<comment type="caution">
    <text evidence="1">The sequence shown here is derived from an EMBL/GenBank/DDBJ whole genome shotgun (WGS) entry which is preliminary data.</text>
</comment>
<name>A0A0B2ARM7_9MICC</name>
<evidence type="ECO:0000313" key="1">
    <source>
        <dbReference type="EMBL" id="KHL04508.1"/>
    </source>
</evidence>
<dbReference type="EMBL" id="JTDL01000077">
    <property type="protein sequence ID" value="KHL04508.1"/>
    <property type="molecule type" value="Genomic_DNA"/>
</dbReference>
<protein>
    <submittedName>
        <fullName evidence="1">Uncharacterized protein</fullName>
    </submittedName>
</protein>
<sequence>MIQLIDRVVLGPSASTTAERAEELRGERMGEADELREVARLALEMAVRRYRENSATSPRACA</sequence>
<dbReference type="AlphaFoldDB" id="A0A0B2ARM7"/>
<evidence type="ECO:0000313" key="2">
    <source>
        <dbReference type="Proteomes" id="UP000030982"/>
    </source>
</evidence>
<organism evidence="1 2">
    <name type="scientific">Sinomonas humi</name>
    <dbReference type="NCBI Taxonomy" id="1338436"/>
    <lineage>
        <taxon>Bacteria</taxon>
        <taxon>Bacillati</taxon>
        <taxon>Actinomycetota</taxon>
        <taxon>Actinomycetes</taxon>
        <taxon>Micrococcales</taxon>
        <taxon>Micrococcaceae</taxon>
        <taxon>Sinomonas</taxon>
    </lineage>
</organism>
<accession>A0A0B2ARM7</accession>
<dbReference type="RefSeq" id="WP_043120594.1">
    <property type="nucleotide sequence ID" value="NZ_JTDL01000077.1"/>
</dbReference>
<gene>
    <name evidence="1" type="ORF">LK10_04745</name>
</gene>
<proteinExistence type="predicted"/>
<dbReference type="OrthoDB" id="9932756at2"/>
<keyword evidence="2" id="KW-1185">Reference proteome</keyword>
<reference evidence="1 2" key="1">
    <citation type="submission" date="2014-09" db="EMBL/GenBank/DDBJ databases">
        <title>Genome sequence of Sinomonas sp. MUSC 117.</title>
        <authorList>
            <person name="Lee L.-H."/>
        </authorList>
    </citation>
    <scope>NUCLEOTIDE SEQUENCE [LARGE SCALE GENOMIC DNA]</scope>
    <source>
        <strain evidence="1 2">MUSC 117</strain>
    </source>
</reference>
<dbReference type="Proteomes" id="UP000030982">
    <property type="component" value="Unassembled WGS sequence"/>
</dbReference>